<evidence type="ECO:0000313" key="7">
    <source>
        <dbReference type="EMBL" id="AWB10887.1"/>
    </source>
</evidence>
<dbReference type="PROSITE" id="PS50893">
    <property type="entry name" value="ABC_TRANSPORTER_2"/>
    <property type="match status" value="1"/>
</dbReference>
<dbReference type="GO" id="GO:0005524">
    <property type="term" value="F:ATP binding"/>
    <property type="evidence" value="ECO:0007669"/>
    <property type="project" value="UniProtKB-KW"/>
</dbReference>
<dbReference type="PANTHER" id="PTHR42711">
    <property type="entry name" value="ABC TRANSPORTER ATP-BINDING PROTEIN"/>
    <property type="match status" value="1"/>
</dbReference>
<evidence type="ECO:0000256" key="2">
    <source>
        <dbReference type="ARBA" id="ARBA00022448"/>
    </source>
</evidence>
<name>A0A2R4W248_THEAF</name>
<dbReference type="OrthoDB" id="9804819at2"/>
<dbReference type="CDD" id="cd03263">
    <property type="entry name" value="ABC_subfamily_A"/>
    <property type="match status" value="1"/>
</dbReference>
<dbReference type="PANTHER" id="PTHR42711:SF5">
    <property type="entry name" value="ABC TRANSPORTER ATP-BINDING PROTEIN NATA"/>
    <property type="match status" value="1"/>
</dbReference>
<keyword evidence="2" id="KW-0813">Transport</keyword>
<dbReference type="Gene3D" id="3.40.50.300">
    <property type="entry name" value="P-loop containing nucleotide triphosphate hydrolases"/>
    <property type="match status" value="1"/>
</dbReference>
<organism evidence="7 8">
    <name type="scientific">Thermodesulfobium acidiphilum</name>
    <dbReference type="NCBI Taxonomy" id="1794699"/>
    <lineage>
        <taxon>Bacteria</taxon>
        <taxon>Pseudomonadati</taxon>
        <taxon>Thermodesulfobiota</taxon>
        <taxon>Thermodesulfobiia</taxon>
        <taxon>Thermodesulfobiales</taxon>
        <taxon>Thermodesulfobiaceae</taxon>
        <taxon>Thermodesulfobium</taxon>
    </lineage>
</organism>
<evidence type="ECO:0000256" key="1">
    <source>
        <dbReference type="ARBA" id="ARBA00005417"/>
    </source>
</evidence>
<dbReference type="InterPro" id="IPR003439">
    <property type="entry name" value="ABC_transporter-like_ATP-bd"/>
</dbReference>
<dbReference type="InterPro" id="IPR003593">
    <property type="entry name" value="AAA+_ATPase"/>
</dbReference>
<dbReference type="Proteomes" id="UP000244792">
    <property type="component" value="Chromosome"/>
</dbReference>
<gene>
    <name evidence="7" type="ORF">TDSAC_1551</name>
</gene>
<dbReference type="SMART" id="SM00382">
    <property type="entry name" value="AAA"/>
    <property type="match status" value="1"/>
</dbReference>
<evidence type="ECO:0000256" key="5">
    <source>
        <dbReference type="ARBA" id="ARBA00022840"/>
    </source>
</evidence>
<keyword evidence="5 7" id="KW-0067">ATP-binding</keyword>
<evidence type="ECO:0000313" key="8">
    <source>
        <dbReference type="Proteomes" id="UP000244792"/>
    </source>
</evidence>
<dbReference type="EMBL" id="CP020921">
    <property type="protein sequence ID" value="AWB10887.1"/>
    <property type="molecule type" value="Genomic_DNA"/>
</dbReference>
<proteinExistence type="inferred from homology"/>
<dbReference type="RefSeq" id="WP_108309715.1">
    <property type="nucleotide sequence ID" value="NZ_CP020921.1"/>
</dbReference>
<dbReference type="AlphaFoldDB" id="A0A2R4W248"/>
<comment type="similarity">
    <text evidence="1">Belongs to the ABC transporter superfamily.</text>
</comment>
<dbReference type="Pfam" id="PF00005">
    <property type="entry name" value="ABC_tran"/>
    <property type="match status" value="1"/>
</dbReference>
<dbReference type="KEGG" id="taci:TDSAC_1551"/>
<reference evidence="7 8" key="1">
    <citation type="submission" date="2017-04" db="EMBL/GenBank/DDBJ databases">
        <title>Genomic insights into metabolism of Thermodesulfobium acidiphilum.</title>
        <authorList>
            <person name="Toshchakov S.V."/>
            <person name="Frolov E.N."/>
            <person name="Kublanov I.V."/>
            <person name="Samarov N.I."/>
            <person name="Novikov A."/>
            <person name="Lebedinsky A.V."/>
            <person name="Bonch-Osmolovskaya E.A."/>
            <person name="Chernyh N.A."/>
        </authorList>
    </citation>
    <scope>NUCLEOTIDE SEQUENCE [LARGE SCALE GENOMIC DNA]</scope>
    <source>
        <strain evidence="7 8">3127-1</strain>
    </source>
</reference>
<evidence type="ECO:0000256" key="3">
    <source>
        <dbReference type="ARBA" id="ARBA00022458"/>
    </source>
</evidence>
<keyword evidence="3" id="KW-0536">Nodulation</keyword>
<evidence type="ECO:0000259" key="6">
    <source>
        <dbReference type="PROSITE" id="PS50893"/>
    </source>
</evidence>
<keyword evidence="8" id="KW-1185">Reference proteome</keyword>
<accession>A0A2R4W248</accession>
<protein>
    <submittedName>
        <fullName evidence="7">ABC-2 type transport system ATP-binding protein</fullName>
    </submittedName>
</protein>
<dbReference type="InterPro" id="IPR050763">
    <property type="entry name" value="ABC_transporter_ATP-binding"/>
</dbReference>
<keyword evidence="4" id="KW-0547">Nucleotide-binding</keyword>
<feature type="domain" description="ABC transporter" evidence="6">
    <location>
        <begin position="4"/>
        <end position="233"/>
    </location>
</feature>
<evidence type="ECO:0000256" key="4">
    <source>
        <dbReference type="ARBA" id="ARBA00022741"/>
    </source>
</evidence>
<dbReference type="InterPro" id="IPR027417">
    <property type="entry name" value="P-loop_NTPase"/>
</dbReference>
<dbReference type="SUPFAM" id="SSF52540">
    <property type="entry name" value="P-loop containing nucleoside triphosphate hydrolases"/>
    <property type="match status" value="1"/>
</dbReference>
<dbReference type="GO" id="GO:0016887">
    <property type="term" value="F:ATP hydrolysis activity"/>
    <property type="evidence" value="ECO:0007669"/>
    <property type="project" value="InterPro"/>
</dbReference>
<sequence>MSVIQVESLTKYYKKLKVLEGISFSLEEGQIFSLIGPNGSGKTTLTKIISGFSKANSGKIKIFGRSTDEFKKIKNKIGLVPQENNLDQDINVLENLIVHSELCGLNIKIAKERSLNLLQKFGLDKYKHEDIRNLSGGTKRKIMLLRALLTDPKLLILDEPTVGLDPSIRRQFWDIIIGLKSQNVSTIFTTHYMEEASFLADTIAFLNKGKLILSGNPQDLIKNILENFVFEIKKRISIESYKSYIYEDKTFIFTSNKEGLLSKLKLFGIEPCTIRETTLDDLFLYLTGEKV</sequence>